<keyword evidence="4" id="KW-1185">Reference proteome</keyword>
<evidence type="ECO:0000313" key="3">
    <source>
        <dbReference type="EMBL" id="KAJ8975512.1"/>
    </source>
</evidence>
<dbReference type="Gene3D" id="2.60.40.10">
    <property type="entry name" value="Immunoglobulins"/>
    <property type="match status" value="1"/>
</dbReference>
<dbReference type="InterPro" id="IPR013783">
    <property type="entry name" value="Ig-like_fold"/>
</dbReference>
<dbReference type="EMBL" id="JAPWTJ010000811">
    <property type="protein sequence ID" value="KAJ8975512.1"/>
    <property type="molecule type" value="Genomic_DNA"/>
</dbReference>
<evidence type="ECO:0000256" key="1">
    <source>
        <dbReference type="SAM" id="MobiDB-lite"/>
    </source>
</evidence>
<dbReference type="Proteomes" id="UP001162164">
    <property type="component" value="Unassembled WGS sequence"/>
</dbReference>
<evidence type="ECO:0000313" key="4">
    <source>
        <dbReference type="Proteomes" id="UP001162164"/>
    </source>
</evidence>
<accession>A0ABQ9JCT5</accession>
<organism evidence="3 4">
    <name type="scientific">Molorchus minor</name>
    <dbReference type="NCBI Taxonomy" id="1323400"/>
    <lineage>
        <taxon>Eukaryota</taxon>
        <taxon>Metazoa</taxon>
        <taxon>Ecdysozoa</taxon>
        <taxon>Arthropoda</taxon>
        <taxon>Hexapoda</taxon>
        <taxon>Insecta</taxon>
        <taxon>Pterygota</taxon>
        <taxon>Neoptera</taxon>
        <taxon>Endopterygota</taxon>
        <taxon>Coleoptera</taxon>
        <taxon>Polyphaga</taxon>
        <taxon>Cucujiformia</taxon>
        <taxon>Chrysomeloidea</taxon>
        <taxon>Cerambycidae</taxon>
        <taxon>Lamiinae</taxon>
        <taxon>Monochamini</taxon>
        <taxon>Molorchus</taxon>
    </lineage>
</organism>
<evidence type="ECO:0000256" key="2">
    <source>
        <dbReference type="SAM" id="SignalP"/>
    </source>
</evidence>
<proteinExistence type="predicted"/>
<feature type="compositionally biased region" description="Low complexity" evidence="1">
    <location>
        <begin position="199"/>
        <end position="208"/>
    </location>
</feature>
<dbReference type="SUPFAM" id="SSF48726">
    <property type="entry name" value="Immunoglobulin"/>
    <property type="match status" value="1"/>
</dbReference>
<reference evidence="3" key="1">
    <citation type="journal article" date="2023" name="Insect Mol. Biol.">
        <title>Genome sequencing provides insights into the evolution of gene families encoding plant cell wall-degrading enzymes in longhorned beetles.</title>
        <authorList>
            <person name="Shin N.R."/>
            <person name="Okamura Y."/>
            <person name="Kirsch R."/>
            <person name="Pauchet Y."/>
        </authorList>
    </citation>
    <scope>NUCLEOTIDE SEQUENCE</scope>
    <source>
        <strain evidence="3">MMC_N1</strain>
    </source>
</reference>
<name>A0ABQ9JCT5_9CUCU</name>
<comment type="caution">
    <text evidence="3">The sequence shown here is derived from an EMBL/GenBank/DDBJ whole genome shotgun (WGS) entry which is preliminary data.</text>
</comment>
<dbReference type="PANTHER" id="PTHR21261:SF15">
    <property type="entry name" value="BEATEN PATH IIIA, ISOFORM D-RELATED"/>
    <property type="match status" value="1"/>
</dbReference>
<feature type="region of interest" description="Disordered" evidence="1">
    <location>
        <begin position="187"/>
        <end position="208"/>
    </location>
</feature>
<dbReference type="InterPro" id="IPR036179">
    <property type="entry name" value="Ig-like_dom_sf"/>
</dbReference>
<feature type="region of interest" description="Disordered" evidence="1">
    <location>
        <begin position="128"/>
        <end position="158"/>
    </location>
</feature>
<feature type="signal peptide" evidence="2">
    <location>
        <begin position="1"/>
        <end position="20"/>
    </location>
</feature>
<evidence type="ECO:0008006" key="5">
    <source>
        <dbReference type="Google" id="ProtNLM"/>
    </source>
</evidence>
<gene>
    <name evidence="3" type="ORF">NQ317_010627</name>
</gene>
<feature type="chain" id="PRO_5046303705" description="Ig-like domain-containing protein" evidence="2">
    <location>
        <begin position="21"/>
        <end position="272"/>
    </location>
</feature>
<protein>
    <recommendedName>
        <fullName evidence="5">Ig-like domain-containing protein</fullName>
    </recommendedName>
</protein>
<sequence>MVLNSMIMCLLVANVQLSSQLRITSFYVPRRAYNQVEMDCKYDVEDRRLYDVKWYKDDLQFLRCTADGAVQDFPVDGLETRHSKFASIGRCPFTLIVLTPKSSGVYRCEVSLEAPDFQTVSRSSRMDFLEVKRTRGPPEQREANGSEKHISEEGNVCKDRSKTSKRYIFDRRNVQKRLAGLQDEYDILPPEEPSSQNRPSPSAAANKSAATGYRAFPVSTTYKNVTLPLKSSKLASPFPEPVKLMPSHTVSDQDKAAQMQAECRIPKFAVRK</sequence>
<keyword evidence="2" id="KW-0732">Signal</keyword>
<dbReference type="PANTHER" id="PTHR21261">
    <property type="entry name" value="BEAT PROTEIN"/>
    <property type="match status" value="1"/>
</dbReference>